<protein>
    <submittedName>
        <fullName evidence="3">Uncharacterized protein</fullName>
    </submittedName>
</protein>
<feature type="region of interest" description="Disordered" evidence="1">
    <location>
        <begin position="26"/>
        <end position="73"/>
    </location>
</feature>
<evidence type="ECO:0000313" key="3">
    <source>
        <dbReference type="EMBL" id="KIL64356.1"/>
    </source>
</evidence>
<dbReference type="HOGENOM" id="CLU_1712800_0_0_1"/>
<keyword evidence="2" id="KW-1133">Transmembrane helix</keyword>
<keyword evidence="2" id="KW-0472">Membrane</keyword>
<feature type="compositionally biased region" description="Low complexity" evidence="1">
    <location>
        <begin position="106"/>
        <end position="117"/>
    </location>
</feature>
<keyword evidence="2" id="KW-0812">Transmembrane</keyword>
<reference evidence="3 4" key="1">
    <citation type="submission" date="2014-04" db="EMBL/GenBank/DDBJ databases">
        <title>Evolutionary Origins and Diversification of the Mycorrhizal Mutualists.</title>
        <authorList>
            <consortium name="DOE Joint Genome Institute"/>
            <consortium name="Mycorrhizal Genomics Consortium"/>
            <person name="Kohler A."/>
            <person name="Kuo A."/>
            <person name="Nagy L.G."/>
            <person name="Floudas D."/>
            <person name="Copeland A."/>
            <person name="Barry K.W."/>
            <person name="Cichocki N."/>
            <person name="Veneault-Fourrey C."/>
            <person name="LaButti K."/>
            <person name="Lindquist E.A."/>
            <person name="Lipzen A."/>
            <person name="Lundell T."/>
            <person name="Morin E."/>
            <person name="Murat C."/>
            <person name="Riley R."/>
            <person name="Ohm R."/>
            <person name="Sun H."/>
            <person name="Tunlid A."/>
            <person name="Henrissat B."/>
            <person name="Grigoriev I.V."/>
            <person name="Hibbett D.S."/>
            <person name="Martin F."/>
        </authorList>
    </citation>
    <scope>NUCLEOTIDE SEQUENCE [LARGE SCALE GENOMIC DNA]</scope>
    <source>
        <strain evidence="3 4">Koide BX008</strain>
    </source>
</reference>
<dbReference type="AlphaFoldDB" id="A0A0C2X511"/>
<organism evidence="3 4">
    <name type="scientific">Amanita muscaria (strain Koide BX008)</name>
    <dbReference type="NCBI Taxonomy" id="946122"/>
    <lineage>
        <taxon>Eukaryota</taxon>
        <taxon>Fungi</taxon>
        <taxon>Dikarya</taxon>
        <taxon>Basidiomycota</taxon>
        <taxon>Agaricomycotina</taxon>
        <taxon>Agaricomycetes</taxon>
        <taxon>Agaricomycetidae</taxon>
        <taxon>Agaricales</taxon>
        <taxon>Pluteineae</taxon>
        <taxon>Amanitaceae</taxon>
        <taxon>Amanita</taxon>
    </lineage>
</organism>
<dbReference type="InParanoid" id="A0A0C2X511"/>
<name>A0A0C2X511_AMAMK</name>
<feature type="region of interest" description="Disordered" evidence="1">
    <location>
        <begin position="106"/>
        <end position="156"/>
    </location>
</feature>
<gene>
    <name evidence="3" type="ORF">M378DRAFT_11556</name>
</gene>
<evidence type="ECO:0000256" key="1">
    <source>
        <dbReference type="SAM" id="MobiDB-lite"/>
    </source>
</evidence>
<feature type="transmembrane region" description="Helical" evidence="2">
    <location>
        <begin position="82"/>
        <end position="104"/>
    </location>
</feature>
<dbReference type="EMBL" id="KN818250">
    <property type="protein sequence ID" value="KIL64356.1"/>
    <property type="molecule type" value="Genomic_DNA"/>
</dbReference>
<evidence type="ECO:0000313" key="4">
    <source>
        <dbReference type="Proteomes" id="UP000054549"/>
    </source>
</evidence>
<sequence length="156" mass="16325">MALAAERRLSYDKNLLREAEAAMQEQFQLRPNRSGFASSSQARLAHPSQPPTSSDHVRFSEKATPSDNGPGLPFWRTTRGKALIAILVLVIIGTVVGAAVGTTVHKSQSVTVSTSQSPTATKNPMGSVASLLGPTSGGTVSNFVGSSTPRPTPRLG</sequence>
<feature type="compositionally biased region" description="Polar residues" evidence="1">
    <location>
        <begin position="137"/>
        <end position="149"/>
    </location>
</feature>
<proteinExistence type="predicted"/>
<accession>A0A0C2X511</accession>
<keyword evidence="4" id="KW-1185">Reference proteome</keyword>
<dbReference type="Proteomes" id="UP000054549">
    <property type="component" value="Unassembled WGS sequence"/>
</dbReference>
<evidence type="ECO:0000256" key="2">
    <source>
        <dbReference type="SAM" id="Phobius"/>
    </source>
</evidence>
<feature type="compositionally biased region" description="Polar residues" evidence="1">
    <location>
        <begin position="26"/>
        <end position="42"/>
    </location>
</feature>